<evidence type="ECO:0000256" key="9">
    <source>
        <dbReference type="ARBA" id="ARBA00022842"/>
    </source>
</evidence>
<dbReference type="HAMAP" id="MF_01987">
    <property type="entry name" value="Ribokinase"/>
    <property type="match status" value="1"/>
</dbReference>
<proteinExistence type="inferred from homology"/>
<keyword evidence="8 12" id="KW-0067">ATP-binding</keyword>
<keyword evidence="6 12" id="KW-0547">Nucleotide-binding</keyword>
<organism evidence="14 15">
    <name type="scientific">Ectobacillus ponti</name>
    <dbReference type="NCBI Taxonomy" id="2961894"/>
    <lineage>
        <taxon>Bacteria</taxon>
        <taxon>Bacillati</taxon>
        <taxon>Bacillota</taxon>
        <taxon>Bacilli</taxon>
        <taxon>Bacillales</taxon>
        <taxon>Bacillaceae</taxon>
        <taxon>Ectobacillus</taxon>
    </lineage>
</organism>
<dbReference type="Gene3D" id="3.40.1190.20">
    <property type="match status" value="1"/>
</dbReference>
<feature type="domain" description="Carbohydrate kinase PfkB" evidence="13">
    <location>
        <begin position="4"/>
        <end position="286"/>
    </location>
</feature>
<feature type="binding site" evidence="12">
    <location>
        <position position="274"/>
    </location>
    <ligand>
        <name>K(+)</name>
        <dbReference type="ChEBI" id="CHEBI:29103"/>
    </ligand>
</feature>
<dbReference type="GO" id="GO:0046872">
    <property type="term" value="F:metal ion binding"/>
    <property type="evidence" value="ECO:0007669"/>
    <property type="project" value="UniProtKB-KW"/>
</dbReference>
<feature type="binding site" evidence="12">
    <location>
        <position position="268"/>
    </location>
    <ligand>
        <name>ATP</name>
        <dbReference type="ChEBI" id="CHEBI:30616"/>
    </ligand>
</feature>
<feature type="binding site" evidence="12">
    <location>
        <begin position="243"/>
        <end position="244"/>
    </location>
    <ligand>
        <name>ATP</name>
        <dbReference type="ChEBI" id="CHEBI:30616"/>
    </ligand>
</feature>
<feature type="binding site" evidence="12">
    <location>
        <position position="277"/>
    </location>
    <ligand>
        <name>K(+)</name>
        <dbReference type="ChEBI" id="CHEBI:29103"/>
    </ligand>
</feature>
<evidence type="ECO:0000256" key="6">
    <source>
        <dbReference type="ARBA" id="ARBA00022741"/>
    </source>
</evidence>
<protein>
    <recommendedName>
        <fullName evidence="3 12">Ribokinase</fullName>
        <shortName evidence="12">RK</shortName>
        <ecNumber evidence="2 12">2.7.1.15</ecNumber>
    </recommendedName>
</protein>
<comment type="function">
    <text evidence="12">Catalyzes the phosphorylation of ribose at O-5 in a reaction requiring ATP and magnesium. The resulting D-ribose-5-phosphate can then be used either for sythesis of nucleotides, histidine, and tryptophan, or as a component of the pentose phosphate pathway.</text>
</comment>
<dbReference type="GO" id="GO:0004747">
    <property type="term" value="F:ribokinase activity"/>
    <property type="evidence" value="ECO:0007669"/>
    <property type="project" value="UniProtKB-UniRule"/>
</dbReference>
<feature type="binding site" evidence="12">
    <location>
        <position position="238"/>
    </location>
    <ligand>
        <name>K(+)</name>
        <dbReference type="ChEBI" id="CHEBI:29103"/>
    </ligand>
</feature>
<evidence type="ECO:0000256" key="5">
    <source>
        <dbReference type="ARBA" id="ARBA00022723"/>
    </source>
</evidence>
<dbReference type="PROSITE" id="PS00583">
    <property type="entry name" value="PFKB_KINASES_1"/>
    <property type="match status" value="1"/>
</dbReference>
<dbReference type="InterPro" id="IPR011611">
    <property type="entry name" value="PfkB_dom"/>
</dbReference>
<evidence type="ECO:0000256" key="8">
    <source>
        <dbReference type="ARBA" id="ARBA00022840"/>
    </source>
</evidence>
<dbReference type="NCBIfam" id="TIGR02152">
    <property type="entry name" value="D_ribokin_bact"/>
    <property type="match status" value="1"/>
</dbReference>
<feature type="binding site" evidence="12">
    <location>
        <position position="240"/>
    </location>
    <ligand>
        <name>K(+)</name>
        <dbReference type="ChEBI" id="CHEBI:29103"/>
    </ligand>
</feature>
<comment type="similarity">
    <text evidence="12">Belongs to the carbohydrate kinase PfkB family. Ribokinase subfamily.</text>
</comment>
<evidence type="ECO:0000259" key="13">
    <source>
        <dbReference type="Pfam" id="PF00294"/>
    </source>
</evidence>
<evidence type="ECO:0000256" key="1">
    <source>
        <dbReference type="ARBA" id="ARBA00005380"/>
    </source>
</evidence>
<feature type="binding site" evidence="12">
    <location>
        <begin position="41"/>
        <end position="45"/>
    </location>
    <ligand>
        <name>substrate</name>
    </ligand>
</feature>
<dbReference type="AlphaFoldDB" id="A0AA42BRC8"/>
<dbReference type="PANTHER" id="PTHR10584">
    <property type="entry name" value="SUGAR KINASE"/>
    <property type="match status" value="1"/>
</dbReference>
<comment type="subcellular location">
    <subcellularLocation>
        <location evidence="12">Cytoplasm</location>
    </subcellularLocation>
</comment>
<name>A0AA42BRC8_9BACI</name>
<dbReference type="GO" id="GO:0019303">
    <property type="term" value="P:D-ribose catabolic process"/>
    <property type="evidence" value="ECO:0007669"/>
    <property type="project" value="UniProtKB-UniRule"/>
</dbReference>
<feature type="binding site" evidence="12">
    <location>
        <begin position="212"/>
        <end position="217"/>
    </location>
    <ligand>
        <name>ATP</name>
        <dbReference type="ChEBI" id="CHEBI:30616"/>
    </ligand>
</feature>
<dbReference type="InterPro" id="IPR011877">
    <property type="entry name" value="Ribokinase"/>
</dbReference>
<dbReference type="EMBL" id="JANCLT010000014">
    <property type="protein sequence ID" value="MCP8970797.1"/>
    <property type="molecule type" value="Genomic_DNA"/>
</dbReference>
<gene>
    <name evidence="12 14" type="primary">rbsK</name>
    <name evidence="14" type="ORF">NK662_19960</name>
</gene>
<keyword evidence="9 12" id="KW-0460">Magnesium</keyword>
<feature type="binding site" evidence="12">
    <location>
        <position position="142"/>
    </location>
    <ligand>
        <name>substrate</name>
    </ligand>
</feature>
<dbReference type="RefSeq" id="WP_254760719.1">
    <property type="nucleotide sequence ID" value="NZ_JANCLT010000014.1"/>
</dbReference>
<feature type="active site" description="Proton acceptor" evidence="12">
    <location>
        <position position="244"/>
    </location>
</feature>
<comment type="cofactor">
    <cofactor evidence="12">
        <name>Mg(2+)</name>
        <dbReference type="ChEBI" id="CHEBI:18420"/>
    </cofactor>
    <text evidence="12">Requires a divalent cation, most likely magnesium in vivo, as an electrophilic catalyst to aid phosphoryl group transfer. It is the chelate of the metal and the nucleotide that is the actual substrate.</text>
</comment>
<dbReference type="InterPro" id="IPR002173">
    <property type="entry name" value="Carboh/pur_kinase_PfkB_CS"/>
</dbReference>
<dbReference type="Proteomes" id="UP001156102">
    <property type="component" value="Unassembled WGS sequence"/>
</dbReference>
<keyword evidence="10 12" id="KW-0630">Potassium</keyword>
<dbReference type="PRINTS" id="PR00990">
    <property type="entry name" value="RIBOKINASE"/>
</dbReference>
<dbReference type="InterPro" id="IPR002139">
    <property type="entry name" value="Ribo/fructo_kinase"/>
</dbReference>
<sequence>MKKPNIVVVGSVNMDLVTGVKQLPQAGETRMGDSFATFHGGKGANQAVACARLGASVHMIGCVGQDAFGEAAVQNMERQGVHTSHISRLPKQSTGVATILLEEGGENRIIVVPGANHGMTPAHIQTAAGVIRQADIVLMQLEIPLDSVRAAMDLAYQHGVSVILNPAPAVSLSKEDLARISLLTPNQHELPIVIPQAAEQSLLDYPGKIVMTKGKDGVSYAQDGIIQHQPGFTVEAVDTTGAGDTFNGALAVMLARGAALPEAIMYANAAAALSITKHGAQSGMPTDREVQLLLHT</sequence>
<keyword evidence="5 12" id="KW-0479">Metal-binding</keyword>
<comment type="similarity">
    <text evidence="1">Belongs to the carbohydrate kinase pfkB family.</text>
</comment>
<feature type="binding site" evidence="12">
    <location>
        <begin position="13"/>
        <end position="15"/>
    </location>
    <ligand>
        <name>substrate</name>
    </ligand>
</feature>
<feature type="binding site" evidence="12">
    <location>
        <position position="186"/>
    </location>
    <ligand>
        <name>ATP</name>
        <dbReference type="ChEBI" id="CHEBI:30616"/>
    </ligand>
</feature>
<evidence type="ECO:0000313" key="14">
    <source>
        <dbReference type="EMBL" id="MCP8970797.1"/>
    </source>
</evidence>
<feature type="binding site" evidence="12">
    <location>
        <position position="279"/>
    </location>
    <ligand>
        <name>K(+)</name>
        <dbReference type="ChEBI" id="CHEBI:29103"/>
    </ligand>
</feature>
<evidence type="ECO:0000256" key="4">
    <source>
        <dbReference type="ARBA" id="ARBA00022679"/>
    </source>
</evidence>
<dbReference type="EC" id="2.7.1.15" evidence="2 12"/>
<evidence type="ECO:0000256" key="10">
    <source>
        <dbReference type="ARBA" id="ARBA00022958"/>
    </source>
</evidence>
<comment type="pathway">
    <text evidence="12">Carbohydrate metabolism; D-ribose degradation; D-ribose 5-phosphate from beta-D-ribopyranose: step 2/2.</text>
</comment>
<reference evidence="14" key="1">
    <citation type="submission" date="2022-07" db="EMBL/GenBank/DDBJ databases">
        <authorList>
            <person name="Li W.-J."/>
            <person name="Deng Q.-Q."/>
        </authorList>
    </citation>
    <scope>NUCLEOTIDE SEQUENCE</scope>
    <source>
        <strain evidence="14">SYSU M60031</strain>
    </source>
</reference>
<dbReference type="GO" id="GO:0005524">
    <property type="term" value="F:ATP binding"/>
    <property type="evidence" value="ECO:0007669"/>
    <property type="project" value="UniProtKB-UniRule"/>
</dbReference>
<evidence type="ECO:0000256" key="7">
    <source>
        <dbReference type="ARBA" id="ARBA00022777"/>
    </source>
</evidence>
<feature type="binding site" evidence="12">
    <location>
        <position position="244"/>
    </location>
    <ligand>
        <name>substrate</name>
    </ligand>
</feature>
<comment type="activity regulation">
    <text evidence="12">Activated by a monovalent cation that binds near, but not in, the active site. The most likely occupant of the site in vivo is potassium. Ion binding induces a conformational change that may alter substrate affinity.</text>
</comment>
<dbReference type="InterPro" id="IPR029056">
    <property type="entry name" value="Ribokinase-like"/>
</dbReference>
<dbReference type="SUPFAM" id="SSF53613">
    <property type="entry name" value="Ribokinase-like"/>
    <property type="match status" value="1"/>
</dbReference>
<comment type="caution">
    <text evidence="12">Lacks conserved residue(s) required for the propagation of feature annotation.</text>
</comment>
<evidence type="ECO:0000256" key="3">
    <source>
        <dbReference type="ARBA" id="ARBA00016943"/>
    </source>
</evidence>
<dbReference type="PANTHER" id="PTHR10584:SF166">
    <property type="entry name" value="RIBOKINASE"/>
    <property type="match status" value="1"/>
</dbReference>
<keyword evidence="15" id="KW-1185">Reference proteome</keyword>
<comment type="caution">
    <text evidence="14">The sequence shown here is derived from an EMBL/GenBank/DDBJ whole genome shotgun (WGS) entry which is preliminary data.</text>
</comment>
<evidence type="ECO:0000256" key="12">
    <source>
        <dbReference type="HAMAP-Rule" id="MF_01987"/>
    </source>
</evidence>
<comment type="catalytic activity">
    <reaction evidence="12">
        <text>D-ribose + ATP = D-ribose 5-phosphate + ADP + H(+)</text>
        <dbReference type="Rhea" id="RHEA:13697"/>
        <dbReference type="ChEBI" id="CHEBI:15378"/>
        <dbReference type="ChEBI" id="CHEBI:30616"/>
        <dbReference type="ChEBI" id="CHEBI:47013"/>
        <dbReference type="ChEBI" id="CHEBI:78346"/>
        <dbReference type="ChEBI" id="CHEBI:456216"/>
        <dbReference type="EC" id="2.7.1.15"/>
    </reaction>
</comment>
<dbReference type="Pfam" id="PF00294">
    <property type="entry name" value="PfkB"/>
    <property type="match status" value="1"/>
</dbReference>
<keyword evidence="7 12" id="KW-0418">Kinase</keyword>
<keyword evidence="11 12" id="KW-0119">Carbohydrate metabolism</keyword>
<dbReference type="CDD" id="cd01174">
    <property type="entry name" value="ribokinase"/>
    <property type="match status" value="1"/>
</dbReference>
<accession>A0AA42BRC8</accession>
<evidence type="ECO:0000313" key="15">
    <source>
        <dbReference type="Proteomes" id="UP001156102"/>
    </source>
</evidence>
<keyword evidence="4 12" id="KW-0808">Transferase</keyword>
<comment type="subunit">
    <text evidence="12">Homodimer.</text>
</comment>
<evidence type="ECO:0000256" key="2">
    <source>
        <dbReference type="ARBA" id="ARBA00012035"/>
    </source>
</evidence>
<dbReference type="PROSITE" id="PS00584">
    <property type="entry name" value="PFKB_KINASES_2"/>
    <property type="match status" value="1"/>
</dbReference>
<keyword evidence="12" id="KW-0963">Cytoplasm</keyword>
<evidence type="ECO:0000256" key="11">
    <source>
        <dbReference type="ARBA" id="ARBA00023277"/>
    </source>
</evidence>
<dbReference type="GO" id="GO:0005829">
    <property type="term" value="C:cytosol"/>
    <property type="evidence" value="ECO:0007669"/>
    <property type="project" value="TreeGrafter"/>
</dbReference>